<feature type="domain" description="Ig-like" evidence="4">
    <location>
        <begin position="360"/>
        <end position="449"/>
    </location>
</feature>
<dbReference type="GO" id="GO:0004888">
    <property type="term" value="F:transmembrane signaling receptor activity"/>
    <property type="evidence" value="ECO:0007669"/>
    <property type="project" value="TreeGrafter"/>
</dbReference>
<dbReference type="Pfam" id="PF13585">
    <property type="entry name" value="CHU_C"/>
    <property type="match status" value="1"/>
</dbReference>
<dbReference type="InterPro" id="IPR036179">
    <property type="entry name" value="Ig-like_dom_sf"/>
</dbReference>
<keyword evidence="6" id="KW-1185">Reference proteome</keyword>
<feature type="transmembrane region" description="Helical" evidence="3">
    <location>
        <begin position="52"/>
        <end position="70"/>
    </location>
</feature>
<dbReference type="PANTHER" id="PTHR11481">
    <property type="entry name" value="IMMUNOGLOBULIN FC RECEPTOR"/>
    <property type="match status" value="1"/>
</dbReference>
<dbReference type="Proteomes" id="UP000295468">
    <property type="component" value="Unassembled WGS sequence"/>
</dbReference>
<dbReference type="PROSITE" id="PS50835">
    <property type="entry name" value="IG_LIKE"/>
    <property type="match status" value="1"/>
</dbReference>
<keyword evidence="2" id="KW-1015">Disulfide bond</keyword>
<organism evidence="5 6">
    <name type="scientific">Zeaxanthinibacter enoshimensis</name>
    <dbReference type="NCBI Taxonomy" id="392009"/>
    <lineage>
        <taxon>Bacteria</taxon>
        <taxon>Pseudomonadati</taxon>
        <taxon>Bacteroidota</taxon>
        <taxon>Flavobacteriia</taxon>
        <taxon>Flavobacteriales</taxon>
        <taxon>Flavobacteriaceae</taxon>
        <taxon>Zeaxanthinibacter</taxon>
    </lineage>
</organism>
<dbReference type="Gene3D" id="2.60.40.10">
    <property type="entry name" value="Immunoglobulins"/>
    <property type="match status" value="3"/>
</dbReference>
<evidence type="ECO:0000256" key="1">
    <source>
        <dbReference type="ARBA" id="ARBA00022729"/>
    </source>
</evidence>
<evidence type="ECO:0000313" key="5">
    <source>
        <dbReference type="EMBL" id="TDQ32815.1"/>
    </source>
</evidence>
<keyword evidence="1" id="KW-0732">Signal</keyword>
<proteinExistence type="predicted"/>
<sequence>MLGIQAAADYISPTAINVLFVQNQTIDQNILVNGSPKLQADMKQILRYKFRFFFSILLFCSGMLASAQTLKKPEAAPNQSPPPGSSPWVQACASGSFNDYWVNFTWSPPLVNSSNEFILELSDANGDFTDPVELARDGSKNTVFDFFFQFQVPPDTRGENYRFRVRSTSPALTSPPSDPHPMYYLSVNSGIKIRQQGEDDFGNGSAQICDGNSITLEVYDLANSGDYQYNWYRSGTLLAEKSDRITVTTAGMYNAEIDYGACSGSGNTLSNIMDITVGSSLGIAINPPAKTDLCEGDVQALEANISGSGLTYIWYKDGTPVTSPTIDDHIYTVDASVTNFEGDYQVEVYGPGACVERSSPVSITNAGNVTASRDNDPELVILPGNSVTLNVSTNASNPSYQWYRNGTVISGATTNSYTINDVADEGDYYAEVTQTGGACASATATSEITTVIAPVSFEIVTDHIGSYTACDNTSTALEVSRINALDDAGNKTDVTSSLRDSFTYQWYKDGVAISGETAATISLTDTSENGSYTLEGNIDTYSSTSSALDVQLLVNETLLIESTGLVSCGDGEIITISTDTDLDGQTFSWTRDNEVISSSDQSLNTTEPGIYQLVLQRNGCPLLSNEIVISPIDESLITLDQPGSIVFPEGSSKTVTASGGDSYQWYDSSNTERSNSSSMTFTEEGSYLLVASIGNCTITRSLKVEYLDTFKVPNVISVNGDGINDQWVIPNSYSNKEEVTVIIYNERGEEIFNQADYKNNWPESTRIFPKQNMVFYYKIKNANSVLKQGTITIIR</sequence>
<dbReference type="GO" id="GO:0009897">
    <property type="term" value="C:external side of plasma membrane"/>
    <property type="evidence" value="ECO:0007669"/>
    <property type="project" value="TreeGrafter"/>
</dbReference>
<dbReference type="Pfam" id="PF19081">
    <property type="entry name" value="Ig_7"/>
    <property type="match status" value="1"/>
</dbReference>
<dbReference type="InterPro" id="IPR007110">
    <property type="entry name" value="Ig-like_dom"/>
</dbReference>
<dbReference type="PANTHER" id="PTHR11481:SF60">
    <property type="entry name" value="IG-LIKE DOMAIN-CONTAINING PROTEIN"/>
    <property type="match status" value="1"/>
</dbReference>
<dbReference type="EMBL" id="SNYI01000001">
    <property type="protein sequence ID" value="TDQ32815.1"/>
    <property type="molecule type" value="Genomic_DNA"/>
</dbReference>
<gene>
    <name evidence="5" type="ORF">CLV82_0648</name>
</gene>
<keyword evidence="3" id="KW-0812">Transmembrane</keyword>
<dbReference type="InterPro" id="IPR044023">
    <property type="entry name" value="Ig_7"/>
</dbReference>
<reference evidence="5 6" key="1">
    <citation type="submission" date="2019-03" db="EMBL/GenBank/DDBJ databases">
        <title>Genomic Encyclopedia of Archaeal and Bacterial Type Strains, Phase II (KMG-II): from individual species to whole genera.</title>
        <authorList>
            <person name="Goeker M."/>
        </authorList>
    </citation>
    <scope>NUCLEOTIDE SEQUENCE [LARGE SCALE GENOMIC DNA]</scope>
    <source>
        <strain evidence="5 6">DSM 18435</strain>
    </source>
</reference>
<evidence type="ECO:0000256" key="3">
    <source>
        <dbReference type="SAM" id="Phobius"/>
    </source>
</evidence>
<evidence type="ECO:0000256" key="2">
    <source>
        <dbReference type="ARBA" id="ARBA00023157"/>
    </source>
</evidence>
<accession>A0A4R6TNI8</accession>
<keyword evidence="3" id="KW-1133">Transmembrane helix</keyword>
<dbReference type="GO" id="GO:0007166">
    <property type="term" value="P:cell surface receptor signaling pathway"/>
    <property type="evidence" value="ECO:0007669"/>
    <property type="project" value="TreeGrafter"/>
</dbReference>
<dbReference type="AlphaFoldDB" id="A0A4R6TNI8"/>
<evidence type="ECO:0000259" key="4">
    <source>
        <dbReference type="PROSITE" id="PS50835"/>
    </source>
</evidence>
<comment type="caution">
    <text evidence="5">The sequence shown here is derived from an EMBL/GenBank/DDBJ whole genome shotgun (WGS) entry which is preliminary data.</text>
</comment>
<name>A0A4R6TNI8_9FLAO</name>
<dbReference type="InterPro" id="IPR050488">
    <property type="entry name" value="Ig_Fc_receptor"/>
</dbReference>
<dbReference type="SUPFAM" id="SSF48726">
    <property type="entry name" value="Immunoglobulin"/>
    <property type="match status" value="1"/>
</dbReference>
<dbReference type="InterPro" id="IPR013783">
    <property type="entry name" value="Ig-like_fold"/>
</dbReference>
<keyword evidence="3" id="KW-0472">Membrane</keyword>
<evidence type="ECO:0000313" key="6">
    <source>
        <dbReference type="Proteomes" id="UP000295468"/>
    </source>
</evidence>
<protein>
    <submittedName>
        <fullName evidence="5">CHU domain-containing protein</fullName>
    </submittedName>
</protein>
<dbReference type="GO" id="GO:0006955">
    <property type="term" value="P:immune response"/>
    <property type="evidence" value="ECO:0007669"/>
    <property type="project" value="TreeGrafter"/>
</dbReference>